<dbReference type="Gene3D" id="3.30.710.10">
    <property type="entry name" value="Potassium Channel Kv1.1, Chain A"/>
    <property type="match status" value="1"/>
</dbReference>
<dbReference type="Gene3D" id="1.25.40.420">
    <property type="match status" value="1"/>
</dbReference>
<evidence type="ECO:0000313" key="4">
    <source>
        <dbReference type="Proteomes" id="UP000789739"/>
    </source>
</evidence>
<sequence length="375" mass="43281">MSQTIDHVIKPTPFVMLISHDATESVLMSIKVLPQAERERHTKMVEEKTSDSEGNNGKATGDPTKVKSEEKPSIFNLEQSLMSSLKTLYEKQIACDITIVVGKDSARQEFKAHKCLLCIQSPYFHKIFMGNEVSIEEDLCLYPADETALVLENVSPSAFTIIIKYMYTGKLELAEMTDSMNEYLQLLSTFDTFKLQEPSRILQRLICAKYASVLETNLVAIMLFCKQHPQLHMLNRFIDTVIMERPESFFDSSDFTTLNVEDLIGILKRLDLNIPEIVIWDKIIKWAIAQDPALPENIKKYQSSERLVLRDRLGNILPLIRFHSISAPDFYKKIHPYKCIFSDEYYEDLLEHYLDPRDNVQSLETIFTHKQEVKV</sequence>
<evidence type="ECO:0000313" key="3">
    <source>
        <dbReference type="EMBL" id="CAG8505930.1"/>
    </source>
</evidence>
<dbReference type="SMART" id="SM00875">
    <property type="entry name" value="BACK"/>
    <property type="match status" value="1"/>
</dbReference>
<organism evidence="3 4">
    <name type="scientific">Paraglomus brasilianum</name>
    <dbReference type="NCBI Taxonomy" id="144538"/>
    <lineage>
        <taxon>Eukaryota</taxon>
        <taxon>Fungi</taxon>
        <taxon>Fungi incertae sedis</taxon>
        <taxon>Mucoromycota</taxon>
        <taxon>Glomeromycotina</taxon>
        <taxon>Glomeromycetes</taxon>
        <taxon>Paraglomerales</taxon>
        <taxon>Paraglomeraceae</taxon>
        <taxon>Paraglomus</taxon>
    </lineage>
</organism>
<reference evidence="3" key="1">
    <citation type="submission" date="2021-06" db="EMBL/GenBank/DDBJ databases">
        <authorList>
            <person name="Kallberg Y."/>
            <person name="Tangrot J."/>
            <person name="Rosling A."/>
        </authorList>
    </citation>
    <scope>NUCLEOTIDE SEQUENCE</scope>
    <source>
        <strain evidence="3">BR232B</strain>
    </source>
</reference>
<feature type="region of interest" description="Disordered" evidence="1">
    <location>
        <begin position="38"/>
        <end position="69"/>
    </location>
</feature>
<dbReference type="CDD" id="cd18186">
    <property type="entry name" value="BTB_POZ_ZBTB_KLHL-like"/>
    <property type="match status" value="1"/>
</dbReference>
<dbReference type="EMBL" id="CAJVPI010000236">
    <property type="protein sequence ID" value="CAG8505930.1"/>
    <property type="molecule type" value="Genomic_DNA"/>
</dbReference>
<dbReference type="AlphaFoldDB" id="A0A9N8ZT57"/>
<dbReference type="SUPFAM" id="SSF54695">
    <property type="entry name" value="POZ domain"/>
    <property type="match status" value="1"/>
</dbReference>
<protein>
    <submittedName>
        <fullName evidence="3">4739_t:CDS:1</fullName>
    </submittedName>
</protein>
<feature type="compositionally biased region" description="Basic and acidic residues" evidence="1">
    <location>
        <begin position="38"/>
        <end position="51"/>
    </location>
</feature>
<dbReference type="PROSITE" id="PS50097">
    <property type="entry name" value="BTB"/>
    <property type="match status" value="1"/>
</dbReference>
<keyword evidence="4" id="KW-1185">Reference proteome</keyword>
<dbReference type="Pfam" id="PF00651">
    <property type="entry name" value="BTB"/>
    <property type="match status" value="1"/>
</dbReference>
<name>A0A9N8ZT57_9GLOM</name>
<dbReference type="InterPro" id="IPR000210">
    <property type="entry name" value="BTB/POZ_dom"/>
</dbReference>
<dbReference type="Pfam" id="PF07707">
    <property type="entry name" value="BACK"/>
    <property type="match status" value="1"/>
</dbReference>
<dbReference type="Proteomes" id="UP000789739">
    <property type="component" value="Unassembled WGS sequence"/>
</dbReference>
<dbReference type="PANTHER" id="PTHR45774">
    <property type="entry name" value="BTB/POZ DOMAIN-CONTAINING"/>
    <property type="match status" value="1"/>
</dbReference>
<accession>A0A9N8ZT57</accession>
<proteinExistence type="predicted"/>
<dbReference type="PANTHER" id="PTHR45774:SF3">
    <property type="entry name" value="BTB (POZ) DOMAIN-CONTAINING 2B-RELATED"/>
    <property type="match status" value="1"/>
</dbReference>
<evidence type="ECO:0000259" key="2">
    <source>
        <dbReference type="PROSITE" id="PS50097"/>
    </source>
</evidence>
<dbReference type="SMART" id="SM00225">
    <property type="entry name" value="BTB"/>
    <property type="match status" value="1"/>
</dbReference>
<dbReference type="InterPro" id="IPR011333">
    <property type="entry name" value="SKP1/BTB/POZ_sf"/>
</dbReference>
<evidence type="ECO:0000256" key="1">
    <source>
        <dbReference type="SAM" id="MobiDB-lite"/>
    </source>
</evidence>
<gene>
    <name evidence="3" type="ORF">PBRASI_LOCUS2856</name>
</gene>
<feature type="domain" description="BTB" evidence="2">
    <location>
        <begin position="95"/>
        <end position="175"/>
    </location>
</feature>
<comment type="caution">
    <text evidence="3">The sequence shown here is derived from an EMBL/GenBank/DDBJ whole genome shotgun (WGS) entry which is preliminary data.</text>
</comment>
<dbReference type="OrthoDB" id="298084at2759"/>
<dbReference type="InterPro" id="IPR011705">
    <property type="entry name" value="BACK"/>
</dbReference>